<dbReference type="EMBL" id="BGPR01128796">
    <property type="protein sequence ID" value="GBN40511.1"/>
    <property type="molecule type" value="Genomic_DNA"/>
</dbReference>
<dbReference type="EC" id="2.7.7.49" evidence="1"/>
<keyword evidence="6" id="KW-0863">Zinc-finger</keyword>
<dbReference type="InterPro" id="IPR001878">
    <property type="entry name" value="Znf_CCHC"/>
</dbReference>
<dbReference type="FunFam" id="3.30.420.10:FF:000032">
    <property type="entry name" value="Retrovirus-related Pol polyprotein from transposon 297-like Protein"/>
    <property type="match status" value="1"/>
</dbReference>
<keyword evidence="6" id="KW-0479">Metal-binding</keyword>
<dbReference type="GO" id="GO:0015074">
    <property type="term" value="P:DNA integration"/>
    <property type="evidence" value="ECO:0007669"/>
    <property type="project" value="InterPro"/>
</dbReference>
<dbReference type="InterPro" id="IPR050951">
    <property type="entry name" value="Retrovirus_Pol_polyprotein"/>
</dbReference>
<dbReference type="Pfam" id="PF17921">
    <property type="entry name" value="Integrase_H2C2"/>
    <property type="match status" value="1"/>
</dbReference>
<dbReference type="Gene3D" id="3.30.420.10">
    <property type="entry name" value="Ribonuclease H-like superfamily/Ribonuclease H"/>
    <property type="match status" value="1"/>
</dbReference>
<evidence type="ECO:0000256" key="3">
    <source>
        <dbReference type="ARBA" id="ARBA00022695"/>
    </source>
</evidence>
<accession>A0A4Y2NMR7</accession>
<keyword evidence="2" id="KW-0808">Transferase</keyword>
<dbReference type="SMART" id="SM00343">
    <property type="entry name" value="ZnF_C2HC"/>
    <property type="match status" value="1"/>
</dbReference>
<evidence type="ECO:0000313" key="13">
    <source>
        <dbReference type="Proteomes" id="UP000499080"/>
    </source>
</evidence>
<evidence type="ECO:0000259" key="8">
    <source>
        <dbReference type="PROSITE" id="PS50158"/>
    </source>
</evidence>
<keyword evidence="3" id="KW-0548">Nucleotidyltransferase</keyword>
<evidence type="ECO:0000313" key="11">
    <source>
        <dbReference type="EMBL" id="GBN40575.1"/>
    </source>
</evidence>
<dbReference type="EMBL" id="BGPR01128818">
    <property type="protein sequence ID" value="GBN40575.1"/>
    <property type="molecule type" value="Genomic_DNA"/>
</dbReference>
<dbReference type="InterPro" id="IPR001584">
    <property type="entry name" value="Integrase_cat-core"/>
</dbReference>
<dbReference type="GO" id="GO:0003676">
    <property type="term" value="F:nucleic acid binding"/>
    <property type="evidence" value="ECO:0007669"/>
    <property type="project" value="InterPro"/>
</dbReference>
<dbReference type="GO" id="GO:0008270">
    <property type="term" value="F:zinc ion binding"/>
    <property type="evidence" value="ECO:0007669"/>
    <property type="project" value="UniProtKB-KW"/>
</dbReference>
<dbReference type="InterPro" id="IPR021109">
    <property type="entry name" value="Peptidase_aspartic_dom_sf"/>
</dbReference>
<name>A0A4Y2NMR7_ARAVE</name>
<proteinExistence type="predicted"/>
<evidence type="ECO:0000256" key="1">
    <source>
        <dbReference type="ARBA" id="ARBA00012493"/>
    </source>
</evidence>
<sequence length="956" mass="109724">MIVWILCGIMCSLLYLGYLLSRFLDERRAPAVSESTHDNLSSSPRRDVTFGGTRNESVEEYIRRIELEATVSGIGSRATLQLAIAGLHDNAARWYAFMNFRLEELNWFSFKSCLREQYAGFASPLIGAERLLQMKYSVGEDFESFAWRFRDLYLEWRGNSSESEIAQALVDRLPDEQRLPLELLNFQSVREVIIYMNRRVSPSPVGRNRLQSSIVRPTHPINRETFVGEQGSSYPGLTRVRCFRCNELGHVARLCTQEKRQPGEMVLGIVNSPYTGSVEFLSPIVNLGGMEVRARIDTGADKSLLSHIFASSLLEQGRVSFSNQQINLCGVSGKKVQALGQVTGRFEWKGISRKHEFVVVRGLPVPMLMGVDLLQAWGAVVDFGKCETVTGTRTPQTRVHEMHKRSQMLAANAFSRNPVEPAEKTQQPEYMIFEAQCVDLEEIWIEQQRDSWYRDIIVYLKKGELPIDPAVAAMVIGRSTRYRLKGDLLEYKHGVKDVWRLAVPAVLKTRIMAEFHEPPIAGHLGIKTTYKKCQARMFWPNMKRDIKEFVSSCQVCQKYKFSQNRRQGFLKNTTVSAPNEMMGIDLMGPLPVSTRGNRYCLVIVDYYSKWVELFPLRRATTVAIARCLVRDVFSRFGCPRALLSDNGPQFVSDIYEEVCRLFGIRRKFASPYHPQTNLTERVNRTLGRMIASYVENKHGTWDRHLEALGFALRTTVSETTGQTPARLFLGREIALPWDTMVQQDIWTRAEEYSLLSDLVKAKVKVAQDRQKRNYDRRRIHQEFHIGDRVWLRLRPLSSADHNQIAKFMPKWRGPCRIILKLSPLVYELQEEETGALLGSHNIVDLKKFLGRKGEVYRFQDQDLLEEPPAEVEEWEEGSATNEKPAMDEGDLIYPIEGEFHEIVVDPEVDEWSEPEVEEFPEAVDEVDHGDNPRRSQRNVARVDYRRLAGLKPGRHN</sequence>
<dbReference type="SUPFAM" id="SSF57756">
    <property type="entry name" value="Retrovirus zinc finger-like domains"/>
    <property type="match status" value="1"/>
</dbReference>
<dbReference type="Proteomes" id="UP000499080">
    <property type="component" value="Unassembled WGS sequence"/>
</dbReference>
<dbReference type="Gene3D" id="4.10.60.10">
    <property type="entry name" value="Zinc finger, CCHC-type"/>
    <property type="match status" value="1"/>
</dbReference>
<keyword evidence="5" id="KW-0255">Endonuclease</keyword>
<dbReference type="PROSITE" id="PS50994">
    <property type="entry name" value="INTEGRASE"/>
    <property type="match status" value="1"/>
</dbReference>
<dbReference type="CDD" id="cd00303">
    <property type="entry name" value="retropepsin_like"/>
    <property type="match status" value="1"/>
</dbReference>
<dbReference type="AlphaFoldDB" id="A0A4Y2NMR7"/>
<organism evidence="12 13">
    <name type="scientific">Araneus ventricosus</name>
    <name type="common">Orbweaver spider</name>
    <name type="synonym">Epeira ventricosa</name>
    <dbReference type="NCBI Taxonomy" id="182803"/>
    <lineage>
        <taxon>Eukaryota</taxon>
        <taxon>Metazoa</taxon>
        <taxon>Ecdysozoa</taxon>
        <taxon>Arthropoda</taxon>
        <taxon>Chelicerata</taxon>
        <taxon>Arachnida</taxon>
        <taxon>Araneae</taxon>
        <taxon>Araneomorphae</taxon>
        <taxon>Entelegynae</taxon>
        <taxon>Araneoidea</taxon>
        <taxon>Araneidae</taxon>
        <taxon>Araneus</taxon>
    </lineage>
</organism>
<feature type="domain" description="CCHC-type" evidence="8">
    <location>
        <begin position="241"/>
        <end position="257"/>
    </location>
</feature>
<keyword evidence="13" id="KW-1185">Reference proteome</keyword>
<evidence type="ECO:0000313" key="12">
    <source>
        <dbReference type="EMBL" id="GBN40581.1"/>
    </source>
</evidence>
<evidence type="ECO:0000259" key="9">
    <source>
        <dbReference type="PROSITE" id="PS50994"/>
    </source>
</evidence>
<evidence type="ECO:0000256" key="7">
    <source>
        <dbReference type="SAM" id="MobiDB-lite"/>
    </source>
</evidence>
<dbReference type="OrthoDB" id="6512852at2759"/>
<dbReference type="InterPro" id="IPR041588">
    <property type="entry name" value="Integrase_H2C2"/>
</dbReference>
<dbReference type="SUPFAM" id="SSF50630">
    <property type="entry name" value="Acid proteases"/>
    <property type="match status" value="1"/>
</dbReference>
<feature type="compositionally biased region" description="Acidic residues" evidence="7">
    <location>
        <begin position="910"/>
        <end position="924"/>
    </location>
</feature>
<dbReference type="FunFam" id="1.10.340.70:FF:000001">
    <property type="entry name" value="Retrovirus-related Pol polyprotein from transposon gypsy-like Protein"/>
    <property type="match status" value="1"/>
</dbReference>
<dbReference type="InterPro" id="IPR036397">
    <property type="entry name" value="RNaseH_sf"/>
</dbReference>
<feature type="compositionally biased region" description="Acidic residues" evidence="7">
    <location>
        <begin position="867"/>
        <end position="876"/>
    </location>
</feature>
<evidence type="ECO:0000256" key="5">
    <source>
        <dbReference type="ARBA" id="ARBA00022759"/>
    </source>
</evidence>
<dbReference type="GO" id="GO:0003964">
    <property type="term" value="F:RNA-directed DNA polymerase activity"/>
    <property type="evidence" value="ECO:0007669"/>
    <property type="project" value="UniProtKB-EC"/>
</dbReference>
<keyword evidence="6" id="KW-0862">Zinc</keyword>
<feature type="region of interest" description="Disordered" evidence="7">
    <location>
        <begin position="910"/>
        <end position="939"/>
    </location>
</feature>
<evidence type="ECO:0000256" key="6">
    <source>
        <dbReference type="PROSITE-ProRule" id="PRU00047"/>
    </source>
</evidence>
<dbReference type="EMBL" id="BGPR01128819">
    <property type="protein sequence ID" value="GBN40581.1"/>
    <property type="molecule type" value="Genomic_DNA"/>
</dbReference>
<feature type="domain" description="Integrase catalytic" evidence="9">
    <location>
        <begin position="574"/>
        <end position="732"/>
    </location>
</feature>
<comment type="caution">
    <text evidence="12">The sequence shown here is derived from an EMBL/GenBank/DDBJ whole genome shotgun (WGS) entry which is preliminary data.</text>
</comment>
<feature type="region of interest" description="Disordered" evidence="7">
    <location>
        <begin position="867"/>
        <end position="887"/>
    </location>
</feature>
<keyword evidence="5" id="KW-0378">Hydrolase</keyword>
<evidence type="ECO:0000256" key="4">
    <source>
        <dbReference type="ARBA" id="ARBA00022722"/>
    </source>
</evidence>
<evidence type="ECO:0000313" key="10">
    <source>
        <dbReference type="EMBL" id="GBN40511.1"/>
    </source>
</evidence>
<dbReference type="PANTHER" id="PTHR37984">
    <property type="entry name" value="PROTEIN CBG26694"/>
    <property type="match status" value="1"/>
</dbReference>
<keyword evidence="4" id="KW-0540">Nuclease</keyword>
<dbReference type="InterPro" id="IPR036875">
    <property type="entry name" value="Znf_CCHC_sf"/>
</dbReference>
<dbReference type="Pfam" id="PF00665">
    <property type="entry name" value="rve"/>
    <property type="match status" value="1"/>
</dbReference>
<dbReference type="GO" id="GO:0004519">
    <property type="term" value="F:endonuclease activity"/>
    <property type="evidence" value="ECO:0007669"/>
    <property type="project" value="UniProtKB-KW"/>
</dbReference>
<dbReference type="InterPro" id="IPR012337">
    <property type="entry name" value="RNaseH-like_sf"/>
</dbReference>
<dbReference type="Gene3D" id="2.40.70.10">
    <property type="entry name" value="Acid Proteases"/>
    <property type="match status" value="1"/>
</dbReference>
<evidence type="ECO:0000256" key="2">
    <source>
        <dbReference type="ARBA" id="ARBA00022679"/>
    </source>
</evidence>
<dbReference type="PANTHER" id="PTHR37984:SF5">
    <property type="entry name" value="PROTEIN NYNRIN-LIKE"/>
    <property type="match status" value="1"/>
</dbReference>
<dbReference type="PROSITE" id="PS50158">
    <property type="entry name" value="ZF_CCHC"/>
    <property type="match status" value="1"/>
</dbReference>
<reference evidence="12 13" key="1">
    <citation type="journal article" date="2019" name="Sci. Rep.">
        <title>Orb-weaving spider Araneus ventricosus genome elucidates the spidroin gene catalogue.</title>
        <authorList>
            <person name="Kono N."/>
            <person name="Nakamura H."/>
            <person name="Ohtoshi R."/>
            <person name="Moran D.A.P."/>
            <person name="Shinohara A."/>
            <person name="Yoshida Y."/>
            <person name="Fujiwara M."/>
            <person name="Mori M."/>
            <person name="Tomita M."/>
            <person name="Arakawa K."/>
        </authorList>
    </citation>
    <scope>NUCLEOTIDE SEQUENCE [LARGE SCALE GENOMIC DNA]</scope>
</reference>
<protein>
    <recommendedName>
        <fullName evidence="1">RNA-directed DNA polymerase</fullName>
        <ecNumber evidence="1">2.7.7.49</ecNumber>
    </recommendedName>
</protein>
<dbReference type="Gene3D" id="1.10.340.70">
    <property type="match status" value="1"/>
</dbReference>
<gene>
    <name evidence="12" type="primary">POL_189</name>
    <name evidence="10" type="synonym">POL_241</name>
    <name evidence="11" type="synonym">POL_263</name>
    <name evidence="11" type="ORF">AVEN_150029_1</name>
    <name evidence="12" type="ORF">AVEN_154270_1</name>
    <name evidence="10" type="ORF">AVEN_223740_1</name>
</gene>
<dbReference type="SUPFAM" id="SSF53098">
    <property type="entry name" value="Ribonuclease H-like"/>
    <property type="match status" value="1"/>
</dbReference>